<accession>A0A7R7XKX2</accession>
<protein>
    <submittedName>
        <fullName evidence="3">Uncharacterized protein</fullName>
    </submittedName>
</protein>
<dbReference type="Pfam" id="PF12505">
    <property type="entry name" value="DUF3712"/>
    <property type="match status" value="1"/>
</dbReference>
<dbReference type="Proteomes" id="UP000654913">
    <property type="component" value="Chromosome 3"/>
</dbReference>
<reference evidence="3" key="1">
    <citation type="submission" date="2021-01" db="EMBL/GenBank/DDBJ databases">
        <authorList>
            <consortium name="Aspergillus puulaauensis MK2 genome sequencing consortium"/>
            <person name="Kazuki M."/>
            <person name="Futagami T."/>
        </authorList>
    </citation>
    <scope>NUCLEOTIDE SEQUENCE</scope>
    <source>
        <strain evidence="3">MK2</strain>
    </source>
</reference>
<dbReference type="RefSeq" id="XP_041555281.1">
    <property type="nucleotide sequence ID" value="XM_041702502.1"/>
</dbReference>
<evidence type="ECO:0000256" key="2">
    <source>
        <dbReference type="SAM" id="Phobius"/>
    </source>
</evidence>
<evidence type="ECO:0000313" key="3">
    <source>
        <dbReference type="EMBL" id="BCS23087.1"/>
    </source>
</evidence>
<keyword evidence="2" id="KW-1133">Transmembrane helix</keyword>
<dbReference type="PANTHER" id="PTHR35895:SF2">
    <property type="match status" value="1"/>
</dbReference>
<proteinExistence type="predicted"/>
<keyword evidence="2" id="KW-0472">Membrane</keyword>
<name>A0A7R7XKX2_9EURO</name>
<feature type="region of interest" description="Disordered" evidence="1">
    <location>
        <begin position="1"/>
        <end position="38"/>
    </location>
</feature>
<dbReference type="InterPro" id="IPR046368">
    <property type="entry name" value="Tag1"/>
</dbReference>
<keyword evidence="4" id="KW-1185">Reference proteome</keyword>
<dbReference type="InterPro" id="IPR022185">
    <property type="entry name" value="DUF3712"/>
</dbReference>
<dbReference type="AlphaFoldDB" id="A0A7R7XKX2"/>
<gene>
    <name evidence="3" type="ORF">APUU_31312A</name>
</gene>
<dbReference type="GO" id="GO:0000329">
    <property type="term" value="C:fungal-type vacuole membrane"/>
    <property type="evidence" value="ECO:0007669"/>
    <property type="project" value="InterPro"/>
</dbReference>
<feature type="compositionally biased region" description="Basic and acidic residues" evidence="1">
    <location>
        <begin position="1"/>
        <end position="30"/>
    </location>
</feature>
<evidence type="ECO:0000256" key="1">
    <source>
        <dbReference type="SAM" id="MobiDB-lite"/>
    </source>
</evidence>
<reference evidence="3" key="2">
    <citation type="submission" date="2021-02" db="EMBL/GenBank/DDBJ databases">
        <title>Aspergillus puulaauensis MK2 genome sequence.</title>
        <authorList>
            <person name="Futagami T."/>
            <person name="Mori K."/>
            <person name="Kadooka C."/>
            <person name="Tanaka T."/>
        </authorList>
    </citation>
    <scope>NUCLEOTIDE SEQUENCE</scope>
    <source>
        <strain evidence="3">MK2</strain>
    </source>
</reference>
<organism evidence="3 4">
    <name type="scientific">Aspergillus puulaauensis</name>
    <dbReference type="NCBI Taxonomy" id="1220207"/>
    <lineage>
        <taxon>Eukaryota</taxon>
        <taxon>Fungi</taxon>
        <taxon>Dikarya</taxon>
        <taxon>Ascomycota</taxon>
        <taxon>Pezizomycotina</taxon>
        <taxon>Eurotiomycetes</taxon>
        <taxon>Eurotiomycetidae</taxon>
        <taxon>Eurotiales</taxon>
        <taxon>Aspergillaceae</taxon>
        <taxon>Aspergillus</taxon>
    </lineage>
</organism>
<dbReference type="EMBL" id="AP024445">
    <property type="protein sequence ID" value="BCS23087.1"/>
    <property type="molecule type" value="Genomic_DNA"/>
</dbReference>
<dbReference type="PANTHER" id="PTHR35895">
    <property type="entry name" value="CHROMOSOME 16, WHOLE GENOME SHOTGUN SEQUENCE"/>
    <property type="match status" value="1"/>
</dbReference>
<dbReference type="OrthoDB" id="10039566at2759"/>
<keyword evidence="2" id="KW-0812">Transmembrane</keyword>
<sequence length="433" mass="46478">MSEHEERSGPHSHNETPPLKDADENGKTEQDVSEEEEVPLTRAQKVKRHLRRFWYYYLGALVFLIIFLPVFFLVVIPAVAQLVINQSDLVLVDAMVAQPEDTSVILTIQAKINLKVVLPVRIEPVTLGLFDRALGSDAAYAEADIPGQVIKGNYTLGIKDTPTPILNMAAFKAFVHEVVFMEDATLSVTGATNGYLGVLKCPVTIDKDITSPGLNQFKGFSITNGALVKARPDGTNLIGNVTLPNPTVITLDVGTLVLDVKSGDLLIGNATINNVRLVPGSNTFPLNGVLSISTVLDNLGDVLSTQGPSLKAGNLSLNAVTRSITFEGNYVPYYTEVLRTLTLTANIGIADFLKNTIQNMDLGSILSGAKNNSSAKALIDGAESKAKDGGGSGLAGLADSFKRNIHVRDVLQKDHPDNGDIIIESLVRTLDEP</sequence>
<dbReference type="KEGG" id="apuu:APUU_31312A"/>
<dbReference type="GeneID" id="64973092"/>
<feature type="transmembrane region" description="Helical" evidence="2">
    <location>
        <begin position="54"/>
        <end position="80"/>
    </location>
</feature>
<evidence type="ECO:0000313" key="4">
    <source>
        <dbReference type="Proteomes" id="UP000654913"/>
    </source>
</evidence>